<sequence>MAWSCSGKSNAELVDNLLRAGILSTPRVVQAFKRVDRKYYVSDPSDSYRDSPSYIGAIENLEPFLKPNANVLDVGSGSGYLLGLFHSLVQPGGTVLGIDHIPELVALSRANLSRDPTTASALCADERSPVDPSVPESKTMQCILADGRQGAPEGFVPSGGWQAIHVGAAAPHLPQKLVDQLASPGRMFIPVGVQDQSIYQIDKDEQGNVTKKRLYGVRYVPLTDREAQFPQGGSP</sequence>
<dbReference type="GO" id="GO:0005737">
    <property type="term" value="C:cytoplasm"/>
    <property type="evidence" value="ECO:0007669"/>
    <property type="project" value="UniProtKB-SubCell"/>
</dbReference>
<proteinExistence type="inferred from homology"/>
<evidence type="ECO:0000256" key="4">
    <source>
        <dbReference type="ARBA" id="ARBA00022490"/>
    </source>
</evidence>
<dbReference type="EMBL" id="BQKY01000004">
    <property type="protein sequence ID" value="GJN89126.1"/>
    <property type="molecule type" value="Genomic_DNA"/>
</dbReference>
<evidence type="ECO:0000256" key="7">
    <source>
        <dbReference type="ARBA" id="ARBA00022691"/>
    </source>
</evidence>
<comment type="caution">
    <text evidence="8">The sequence shown here is derived from an EMBL/GenBank/DDBJ whole genome shotgun (WGS) entry which is preliminary data.</text>
</comment>
<keyword evidence="4" id="KW-0963">Cytoplasm</keyword>
<keyword evidence="6" id="KW-0808">Transferase</keyword>
<dbReference type="InterPro" id="IPR000682">
    <property type="entry name" value="PCMT"/>
</dbReference>
<accession>A0AAV5GI22</accession>
<protein>
    <recommendedName>
        <fullName evidence="3">protein-L-isoaspartate(D-aspartate) O-methyltransferase</fullName>
        <ecNumber evidence="3">2.1.1.77</ecNumber>
    </recommendedName>
</protein>
<dbReference type="GO" id="GO:0032259">
    <property type="term" value="P:methylation"/>
    <property type="evidence" value="ECO:0007669"/>
    <property type="project" value="UniProtKB-KW"/>
</dbReference>
<dbReference type="PANTHER" id="PTHR11579">
    <property type="entry name" value="PROTEIN-L-ISOASPARTATE O-METHYLTRANSFERASE"/>
    <property type="match status" value="1"/>
</dbReference>
<dbReference type="Gene3D" id="3.40.50.150">
    <property type="entry name" value="Vaccinia Virus protein VP39"/>
    <property type="match status" value="1"/>
</dbReference>
<evidence type="ECO:0000256" key="6">
    <source>
        <dbReference type="ARBA" id="ARBA00022679"/>
    </source>
</evidence>
<dbReference type="AlphaFoldDB" id="A0AAV5GI22"/>
<dbReference type="PANTHER" id="PTHR11579:SF0">
    <property type="entry name" value="PROTEIN-L-ISOASPARTATE(D-ASPARTATE) O-METHYLTRANSFERASE"/>
    <property type="match status" value="1"/>
</dbReference>
<evidence type="ECO:0000313" key="8">
    <source>
        <dbReference type="EMBL" id="GJN89126.1"/>
    </source>
</evidence>
<gene>
    <name evidence="8" type="ORF">Rhopal_002100-T1</name>
</gene>
<dbReference type="InterPro" id="IPR029063">
    <property type="entry name" value="SAM-dependent_MTases_sf"/>
</dbReference>
<evidence type="ECO:0000256" key="3">
    <source>
        <dbReference type="ARBA" id="ARBA00011890"/>
    </source>
</evidence>
<reference evidence="8 9" key="1">
    <citation type="submission" date="2021-12" db="EMBL/GenBank/DDBJ databases">
        <title>High titer production of polyol ester of fatty acids by Rhodotorula paludigena BS15 towards product separation-free biomass refinery.</title>
        <authorList>
            <person name="Mano J."/>
            <person name="Ono H."/>
            <person name="Tanaka T."/>
            <person name="Naito K."/>
            <person name="Sushida H."/>
            <person name="Ike M."/>
            <person name="Tokuyasu K."/>
            <person name="Kitaoka M."/>
        </authorList>
    </citation>
    <scope>NUCLEOTIDE SEQUENCE [LARGE SCALE GENOMIC DNA]</scope>
    <source>
        <strain evidence="8 9">BS15</strain>
    </source>
</reference>
<keyword evidence="5" id="KW-0489">Methyltransferase</keyword>
<name>A0AAV5GI22_9BASI</name>
<dbReference type="Proteomes" id="UP001342314">
    <property type="component" value="Unassembled WGS sequence"/>
</dbReference>
<dbReference type="Pfam" id="PF01135">
    <property type="entry name" value="PCMT"/>
    <property type="match status" value="1"/>
</dbReference>
<evidence type="ECO:0000256" key="2">
    <source>
        <dbReference type="ARBA" id="ARBA00005369"/>
    </source>
</evidence>
<evidence type="ECO:0000256" key="5">
    <source>
        <dbReference type="ARBA" id="ARBA00022603"/>
    </source>
</evidence>
<comment type="similarity">
    <text evidence="2">Belongs to the methyltransferase superfamily. L-isoaspartyl/D-aspartyl protein methyltransferase family.</text>
</comment>
<comment type="subcellular location">
    <subcellularLocation>
        <location evidence="1">Cytoplasm</location>
    </subcellularLocation>
</comment>
<keyword evidence="7" id="KW-0949">S-adenosyl-L-methionine</keyword>
<dbReference type="GO" id="GO:0004719">
    <property type="term" value="F:protein-L-isoaspartate (D-aspartate) O-methyltransferase activity"/>
    <property type="evidence" value="ECO:0007669"/>
    <property type="project" value="UniProtKB-EC"/>
</dbReference>
<evidence type="ECO:0000256" key="1">
    <source>
        <dbReference type="ARBA" id="ARBA00004496"/>
    </source>
</evidence>
<evidence type="ECO:0000313" key="9">
    <source>
        <dbReference type="Proteomes" id="UP001342314"/>
    </source>
</evidence>
<dbReference type="SUPFAM" id="SSF53335">
    <property type="entry name" value="S-adenosyl-L-methionine-dependent methyltransferases"/>
    <property type="match status" value="1"/>
</dbReference>
<dbReference type="EC" id="2.1.1.77" evidence="3"/>
<organism evidence="8 9">
    <name type="scientific">Rhodotorula paludigena</name>
    <dbReference type="NCBI Taxonomy" id="86838"/>
    <lineage>
        <taxon>Eukaryota</taxon>
        <taxon>Fungi</taxon>
        <taxon>Dikarya</taxon>
        <taxon>Basidiomycota</taxon>
        <taxon>Pucciniomycotina</taxon>
        <taxon>Microbotryomycetes</taxon>
        <taxon>Sporidiobolales</taxon>
        <taxon>Sporidiobolaceae</taxon>
        <taxon>Rhodotorula</taxon>
    </lineage>
</organism>
<keyword evidence="9" id="KW-1185">Reference proteome</keyword>